<dbReference type="OrthoDB" id="339325at2759"/>
<dbReference type="EMBL" id="REGN01011723">
    <property type="protein sequence ID" value="RMZ96981.1"/>
    <property type="molecule type" value="Genomic_DNA"/>
</dbReference>
<evidence type="ECO:0000256" key="1">
    <source>
        <dbReference type="SAM" id="Phobius"/>
    </source>
</evidence>
<dbReference type="Pfam" id="PF07714">
    <property type="entry name" value="PK_Tyr_Ser-Thr"/>
    <property type="match status" value="1"/>
</dbReference>
<feature type="domain" description="Serine-threonine/tyrosine-protein kinase catalytic" evidence="2">
    <location>
        <begin position="46"/>
        <end position="89"/>
    </location>
</feature>
<evidence type="ECO:0000313" key="3">
    <source>
        <dbReference type="EMBL" id="RMZ96981.1"/>
    </source>
</evidence>
<organism evidence="3 4">
    <name type="scientific">Brachionus plicatilis</name>
    <name type="common">Marine rotifer</name>
    <name type="synonym">Brachionus muelleri</name>
    <dbReference type="NCBI Taxonomy" id="10195"/>
    <lineage>
        <taxon>Eukaryota</taxon>
        <taxon>Metazoa</taxon>
        <taxon>Spiralia</taxon>
        <taxon>Gnathifera</taxon>
        <taxon>Rotifera</taxon>
        <taxon>Eurotatoria</taxon>
        <taxon>Monogononta</taxon>
        <taxon>Pseudotrocha</taxon>
        <taxon>Ploima</taxon>
        <taxon>Brachionidae</taxon>
        <taxon>Brachionus</taxon>
    </lineage>
</organism>
<keyword evidence="1" id="KW-1133">Transmembrane helix</keyword>
<dbReference type="Proteomes" id="UP000276133">
    <property type="component" value="Unassembled WGS sequence"/>
</dbReference>
<reference evidence="3 4" key="1">
    <citation type="journal article" date="2018" name="Sci. Rep.">
        <title>Genomic signatures of local adaptation to the degree of environmental predictability in rotifers.</title>
        <authorList>
            <person name="Franch-Gras L."/>
            <person name="Hahn C."/>
            <person name="Garcia-Roger E.M."/>
            <person name="Carmona M.J."/>
            <person name="Serra M."/>
            <person name="Gomez A."/>
        </authorList>
    </citation>
    <scope>NUCLEOTIDE SEQUENCE [LARGE SCALE GENOMIC DNA]</scope>
    <source>
        <strain evidence="3">HYR1</strain>
    </source>
</reference>
<evidence type="ECO:0000259" key="2">
    <source>
        <dbReference type="Pfam" id="PF07714"/>
    </source>
</evidence>
<protein>
    <submittedName>
        <fullName evidence="3">Mitogen-activated kinase kinase kinase MLT isoform X2</fullName>
    </submittedName>
</protein>
<name>A0A3M7PCZ5_BRAPC</name>
<keyword evidence="1" id="KW-0472">Membrane</keyword>
<proteinExistence type="predicted"/>
<feature type="transmembrane region" description="Helical" evidence="1">
    <location>
        <begin position="12"/>
        <end position="34"/>
    </location>
</feature>
<dbReference type="Gene3D" id="1.10.510.10">
    <property type="entry name" value="Transferase(Phosphotransferase) domain 1"/>
    <property type="match status" value="1"/>
</dbReference>
<keyword evidence="3" id="KW-0808">Transferase</keyword>
<comment type="caution">
    <text evidence="3">The sequence shown here is derived from an EMBL/GenBank/DDBJ whole genome shotgun (WGS) entry which is preliminary data.</text>
</comment>
<dbReference type="STRING" id="10195.A0A3M7PCZ5"/>
<evidence type="ECO:0000313" key="4">
    <source>
        <dbReference type="Proteomes" id="UP000276133"/>
    </source>
</evidence>
<gene>
    <name evidence="3" type="ORF">BpHYR1_034015</name>
</gene>
<feature type="non-terminal residue" evidence="3">
    <location>
        <position position="90"/>
    </location>
</feature>
<dbReference type="GO" id="GO:0004672">
    <property type="term" value="F:protein kinase activity"/>
    <property type="evidence" value="ECO:0007669"/>
    <property type="project" value="InterPro"/>
</dbReference>
<keyword evidence="3" id="KW-0418">Kinase</keyword>
<accession>A0A3M7PCZ5</accession>
<keyword evidence="4" id="KW-1185">Reference proteome</keyword>
<dbReference type="SUPFAM" id="SSF56112">
    <property type="entry name" value="Protein kinase-like (PK-like)"/>
    <property type="match status" value="1"/>
</dbReference>
<keyword evidence="1" id="KW-0812">Transmembrane</keyword>
<sequence>MVKKGENRKFLIIYFLFLLFLCFFAICNFTPLIFGEHFFYVTRDYAEILSTCSHRNIIQFYGIVSKDSNYCIITEYAEYGSLRDFIKQHD</sequence>
<dbReference type="InterPro" id="IPR001245">
    <property type="entry name" value="Ser-Thr/Tyr_kinase_cat_dom"/>
</dbReference>
<dbReference type="InterPro" id="IPR011009">
    <property type="entry name" value="Kinase-like_dom_sf"/>
</dbReference>
<dbReference type="AlphaFoldDB" id="A0A3M7PCZ5"/>